<sequence length="76" mass="7494">MTMDTTPAADGLCILGFSSATSTDTGFSSSSPVLTGIGLYTLGLPRDLLTPADAAGAGGSSFVDPPLSASFLGLPR</sequence>
<dbReference type="EnsemblPlants" id="TuG1812G0500004298.01.T01">
    <property type="protein sequence ID" value="TuG1812G0500004298.01.T01.cds387823"/>
    <property type="gene ID" value="TuG1812G0500004298.01"/>
</dbReference>
<dbReference type="Proteomes" id="UP000015106">
    <property type="component" value="Chromosome 5"/>
</dbReference>
<keyword evidence="2" id="KW-1185">Reference proteome</keyword>
<proteinExistence type="predicted"/>
<reference evidence="2" key="1">
    <citation type="journal article" date="2013" name="Nature">
        <title>Draft genome of the wheat A-genome progenitor Triticum urartu.</title>
        <authorList>
            <person name="Ling H.Q."/>
            <person name="Zhao S."/>
            <person name="Liu D."/>
            <person name="Wang J."/>
            <person name="Sun H."/>
            <person name="Zhang C."/>
            <person name="Fan H."/>
            <person name="Li D."/>
            <person name="Dong L."/>
            <person name="Tao Y."/>
            <person name="Gao C."/>
            <person name="Wu H."/>
            <person name="Li Y."/>
            <person name="Cui Y."/>
            <person name="Guo X."/>
            <person name="Zheng S."/>
            <person name="Wang B."/>
            <person name="Yu K."/>
            <person name="Liang Q."/>
            <person name="Yang W."/>
            <person name="Lou X."/>
            <person name="Chen J."/>
            <person name="Feng M."/>
            <person name="Jian J."/>
            <person name="Zhang X."/>
            <person name="Luo G."/>
            <person name="Jiang Y."/>
            <person name="Liu J."/>
            <person name="Wang Z."/>
            <person name="Sha Y."/>
            <person name="Zhang B."/>
            <person name="Wu H."/>
            <person name="Tang D."/>
            <person name="Shen Q."/>
            <person name="Xue P."/>
            <person name="Zou S."/>
            <person name="Wang X."/>
            <person name="Liu X."/>
            <person name="Wang F."/>
            <person name="Yang Y."/>
            <person name="An X."/>
            <person name="Dong Z."/>
            <person name="Zhang K."/>
            <person name="Zhang X."/>
            <person name="Luo M.C."/>
            <person name="Dvorak J."/>
            <person name="Tong Y."/>
            <person name="Wang J."/>
            <person name="Yang H."/>
            <person name="Li Z."/>
            <person name="Wang D."/>
            <person name="Zhang A."/>
            <person name="Wang J."/>
        </authorList>
    </citation>
    <scope>NUCLEOTIDE SEQUENCE</scope>
    <source>
        <strain evidence="2">cv. G1812</strain>
    </source>
</reference>
<dbReference type="AlphaFoldDB" id="A0A8R7UM81"/>
<organism evidence="1 2">
    <name type="scientific">Triticum urartu</name>
    <name type="common">Red wild einkorn</name>
    <name type="synonym">Crithodium urartu</name>
    <dbReference type="NCBI Taxonomy" id="4572"/>
    <lineage>
        <taxon>Eukaryota</taxon>
        <taxon>Viridiplantae</taxon>
        <taxon>Streptophyta</taxon>
        <taxon>Embryophyta</taxon>
        <taxon>Tracheophyta</taxon>
        <taxon>Spermatophyta</taxon>
        <taxon>Magnoliopsida</taxon>
        <taxon>Liliopsida</taxon>
        <taxon>Poales</taxon>
        <taxon>Poaceae</taxon>
        <taxon>BOP clade</taxon>
        <taxon>Pooideae</taxon>
        <taxon>Triticodae</taxon>
        <taxon>Triticeae</taxon>
        <taxon>Triticinae</taxon>
        <taxon>Triticum</taxon>
    </lineage>
</organism>
<accession>A0A8R7UM81</accession>
<reference evidence="1" key="3">
    <citation type="submission" date="2022-06" db="UniProtKB">
        <authorList>
            <consortium name="EnsemblPlants"/>
        </authorList>
    </citation>
    <scope>IDENTIFICATION</scope>
</reference>
<name>A0A8R7UM81_TRIUA</name>
<evidence type="ECO:0000313" key="1">
    <source>
        <dbReference type="EnsemblPlants" id="TuG1812G0500004298.01.T01.cds387823"/>
    </source>
</evidence>
<reference evidence="1" key="2">
    <citation type="submission" date="2018-03" db="EMBL/GenBank/DDBJ databases">
        <title>The Triticum urartu genome reveals the dynamic nature of wheat genome evolution.</title>
        <authorList>
            <person name="Ling H."/>
            <person name="Ma B."/>
            <person name="Shi X."/>
            <person name="Liu H."/>
            <person name="Dong L."/>
            <person name="Sun H."/>
            <person name="Cao Y."/>
            <person name="Gao Q."/>
            <person name="Zheng S."/>
            <person name="Li Y."/>
            <person name="Yu Y."/>
            <person name="Du H."/>
            <person name="Qi M."/>
            <person name="Li Y."/>
            <person name="Yu H."/>
            <person name="Cui Y."/>
            <person name="Wang N."/>
            <person name="Chen C."/>
            <person name="Wu H."/>
            <person name="Zhao Y."/>
            <person name="Zhang J."/>
            <person name="Li Y."/>
            <person name="Zhou W."/>
            <person name="Zhang B."/>
            <person name="Hu W."/>
            <person name="Eijk M."/>
            <person name="Tang J."/>
            <person name="Witsenboer H."/>
            <person name="Zhao S."/>
            <person name="Li Z."/>
            <person name="Zhang A."/>
            <person name="Wang D."/>
            <person name="Liang C."/>
        </authorList>
    </citation>
    <scope>NUCLEOTIDE SEQUENCE [LARGE SCALE GENOMIC DNA]</scope>
    <source>
        <strain evidence="1">cv. G1812</strain>
    </source>
</reference>
<protein>
    <submittedName>
        <fullName evidence="1">Uncharacterized protein</fullName>
    </submittedName>
</protein>
<evidence type="ECO:0000313" key="2">
    <source>
        <dbReference type="Proteomes" id="UP000015106"/>
    </source>
</evidence>
<dbReference type="Gramene" id="TuG1812G0500004298.01.T01">
    <property type="protein sequence ID" value="TuG1812G0500004298.01.T01.cds387823"/>
    <property type="gene ID" value="TuG1812G0500004298.01"/>
</dbReference>